<feature type="repeat" description="TPR" evidence="3">
    <location>
        <begin position="200"/>
        <end position="233"/>
    </location>
</feature>
<keyword evidence="1" id="KW-0677">Repeat</keyword>
<dbReference type="PANTHER" id="PTHR44227:SF3">
    <property type="entry name" value="PROTEIN O-MANNOSYL-TRANSFERASE TMTC4"/>
    <property type="match status" value="1"/>
</dbReference>
<dbReference type="GO" id="GO:0005783">
    <property type="term" value="C:endoplasmic reticulum"/>
    <property type="evidence" value="ECO:0007669"/>
    <property type="project" value="TreeGrafter"/>
</dbReference>
<dbReference type="Pfam" id="PF13181">
    <property type="entry name" value="TPR_8"/>
    <property type="match status" value="2"/>
</dbReference>
<evidence type="ECO:0000313" key="5">
    <source>
        <dbReference type="Proteomes" id="UP000887566"/>
    </source>
</evidence>
<dbReference type="PANTHER" id="PTHR44227">
    <property type="match status" value="1"/>
</dbReference>
<feature type="repeat" description="TPR" evidence="3">
    <location>
        <begin position="302"/>
        <end position="335"/>
    </location>
</feature>
<dbReference type="WBParaSite" id="PSAMB.scaffold490size49554.g6605.t1">
    <property type="protein sequence ID" value="PSAMB.scaffold490size49554.g6605.t1"/>
    <property type="gene ID" value="PSAMB.scaffold490size49554.g6605"/>
</dbReference>
<keyword evidence="2 3" id="KW-0802">TPR repeat</keyword>
<dbReference type="AlphaFoldDB" id="A0A914WQJ4"/>
<keyword evidence="5" id="KW-1185">Reference proteome</keyword>
<protein>
    <submittedName>
        <fullName evidence="6">Tetratricopeptide repeat protein</fullName>
    </submittedName>
</protein>
<feature type="transmembrane region" description="Helical" evidence="4">
    <location>
        <begin position="24"/>
        <end position="44"/>
    </location>
</feature>
<dbReference type="GO" id="GO:0000030">
    <property type="term" value="F:mannosyltransferase activity"/>
    <property type="evidence" value="ECO:0007669"/>
    <property type="project" value="TreeGrafter"/>
</dbReference>
<evidence type="ECO:0000256" key="4">
    <source>
        <dbReference type="SAM" id="Phobius"/>
    </source>
</evidence>
<dbReference type="Pfam" id="PF00515">
    <property type="entry name" value="TPR_1"/>
    <property type="match status" value="1"/>
</dbReference>
<keyword evidence="4" id="KW-0812">Transmembrane</keyword>
<dbReference type="InterPro" id="IPR019734">
    <property type="entry name" value="TPR_rpt"/>
</dbReference>
<organism evidence="5 6">
    <name type="scientific">Plectus sambesii</name>
    <dbReference type="NCBI Taxonomy" id="2011161"/>
    <lineage>
        <taxon>Eukaryota</taxon>
        <taxon>Metazoa</taxon>
        <taxon>Ecdysozoa</taxon>
        <taxon>Nematoda</taxon>
        <taxon>Chromadorea</taxon>
        <taxon>Plectida</taxon>
        <taxon>Plectina</taxon>
        <taxon>Plectoidea</taxon>
        <taxon>Plectidae</taxon>
        <taxon>Plectus</taxon>
    </lineage>
</organism>
<dbReference type="PROSITE" id="PS50005">
    <property type="entry name" value="TPR"/>
    <property type="match status" value="4"/>
</dbReference>
<accession>A0A914WQJ4</accession>
<feature type="repeat" description="TPR" evidence="3">
    <location>
        <begin position="268"/>
        <end position="301"/>
    </location>
</feature>
<evidence type="ECO:0000256" key="2">
    <source>
        <dbReference type="ARBA" id="ARBA00022803"/>
    </source>
</evidence>
<dbReference type="SUPFAM" id="SSF48452">
    <property type="entry name" value="TPR-like"/>
    <property type="match status" value="2"/>
</dbReference>
<dbReference type="InterPro" id="IPR052346">
    <property type="entry name" value="O-mannosyl-transferase_TMTC"/>
</dbReference>
<name>A0A914WQJ4_9BILA</name>
<dbReference type="GO" id="GO:0030968">
    <property type="term" value="P:endoplasmic reticulum unfolded protein response"/>
    <property type="evidence" value="ECO:0007669"/>
    <property type="project" value="TreeGrafter"/>
</dbReference>
<proteinExistence type="predicted"/>
<dbReference type="SMART" id="SM00028">
    <property type="entry name" value="TPR"/>
    <property type="match status" value="6"/>
</dbReference>
<feature type="repeat" description="TPR" evidence="3">
    <location>
        <begin position="98"/>
        <end position="131"/>
    </location>
</feature>
<keyword evidence="4" id="KW-0472">Membrane</keyword>
<reference evidence="6" key="1">
    <citation type="submission" date="2022-11" db="UniProtKB">
        <authorList>
            <consortium name="WormBaseParasite"/>
        </authorList>
    </citation>
    <scope>IDENTIFICATION</scope>
</reference>
<evidence type="ECO:0000313" key="6">
    <source>
        <dbReference type="WBParaSite" id="PSAMB.scaffold490size49554.g6605.t1"/>
    </source>
</evidence>
<evidence type="ECO:0000256" key="3">
    <source>
        <dbReference type="PROSITE-ProRule" id="PRU00339"/>
    </source>
</evidence>
<dbReference type="InterPro" id="IPR011990">
    <property type="entry name" value="TPR-like_helical_dom_sf"/>
</dbReference>
<evidence type="ECO:0000256" key="1">
    <source>
        <dbReference type="ARBA" id="ARBA00022737"/>
    </source>
</evidence>
<keyword evidence="4" id="KW-1133">Transmembrane helix</keyword>
<dbReference type="Proteomes" id="UP000887566">
    <property type="component" value="Unplaced"/>
</dbReference>
<sequence length="358" mass="40152">MLIVPFLPASNLFFRVGFVLAERVLYLPSIGFCFLLAIALSLLAQSSQNHTSWLNRYSKALIAALVFLWTIKSIERSSEWRTEKDLYRSGAAVCPQNAKIHYNLGKVLTDGGLELDAVAKYREALKLNPMYDHAMNNLANLLQQRGEYAEAERLLLRAVQVRADFAAAWMNLGIVQTALGRWVEAETAYHTALGLRSPYPDCLFNMGNLYVTQNRQHEALACWRNATRVKPQHAKAWINQMILLDNIDDCEAAVHVGREALQYVVDEPGVHFSLGSCLGKLSRFEDAEQSLAAAIRLDPLNAPYYGNLGVLYHRWGKFDRAEASYRRALELDSGLVGIQKHLEQLVAATKANDSAKTK</sequence>
<dbReference type="Pfam" id="PF13432">
    <property type="entry name" value="TPR_16"/>
    <property type="match status" value="1"/>
</dbReference>
<dbReference type="Gene3D" id="1.25.40.10">
    <property type="entry name" value="Tetratricopeptide repeat domain"/>
    <property type="match status" value="3"/>
</dbReference>
<feature type="transmembrane region" description="Helical" evidence="4">
    <location>
        <begin position="56"/>
        <end position="74"/>
    </location>
</feature>
<dbReference type="GO" id="GO:0035269">
    <property type="term" value="P:protein O-linked glycosylation via mannose"/>
    <property type="evidence" value="ECO:0007669"/>
    <property type="project" value="TreeGrafter"/>
</dbReference>
<dbReference type="PROSITE" id="PS50293">
    <property type="entry name" value="TPR_REGION"/>
    <property type="match status" value="1"/>
</dbReference>